<dbReference type="EC" id="2.7.-.-" evidence="4"/>
<dbReference type="PANTHER" id="PTHR12400">
    <property type="entry name" value="INOSITOL POLYPHOSPHATE KINASE"/>
    <property type="match status" value="1"/>
</dbReference>
<dbReference type="Gene3D" id="3.30.470.160">
    <property type="entry name" value="Inositol polyphosphate kinase"/>
    <property type="match status" value="1"/>
</dbReference>
<evidence type="ECO:0000313" key="5">
    <source>
        <dbReference type="EMBL" id="OBA28503.1"/>
    </source>
</evidence>
<dbReference type="GO" id="GO:0005634">
    <property type="term" value="C:nucleus"/>
    <property type="evidence" value="ECO:0007669"/>
    <property type="project" value="TreeGrafter"/>
</dbReference>
<dbReference type="OrthoDB" id="338650at2759"/>
<evidence type="ECO:0000256" key="1">
    <source>
        <dbReference type="ARBA" id="ARBA00007374"/>
    </source>
</evidence>
<dbReference type="EMBL" id="LXPE01000003">
    <property type="protein sequence ID" value="OBA28503.1"/>
    <property type="molecule type" value="Genomic_DNA"/>
</dbReference>
<dbReference type="AlphaFoldDB" id="A0A1B7TIF9"/>
<sequence length="382" mass="43279">MELKLFDLAAAGHDGTLSDENNTLFVKPTLTKEINFYTNIQTLSQINNNNLLNKETNDEGESIIPLINWIPTFLGCMEEGIIAKDANQKNILEKEAEKLGLNNNTNNNKSIKLPKDKSYTKPLVVLENLLSGYSKPNVLDIKLGSILHDKDASEEKIQRLNTVSNSTTSGPFGLRVCGMKLRKFEHIDYSKLNSSFYTTNYDPIRKCDYISVNKLLGRSQTTLKQVTDTLLFFFENHSAGDQWTAMLLTNFLERINLLIETLENTPIKLISSSVLFIMETDENRITNNSFEDVIIDNDNDVLTYLEECEENGGTVDIDGENYDKESLSQQLSLSKLKLIDFGHAQIVLSNKNTKFEPDHNTLKGLFSLKRSITNIITQLYQE</sequence>
<gene>
    <name evidence="5" type="ORF">HANVADRAFT_92050</name>
</gene>
<dbReference type="PANTHER" id="PTHR12400:SF103">
    <property type="entry name" value="INOSITOL POLYPHOSPHATE MULTIKINASE"/>
    <property type="match status" value="1"/>
</dbReference>
<dbReference type="SUPFAM" id="SSF56104">
    <property type="entry name" value="SAICAR synthase-like"/>
    <property type="match status" value="1"/>
</dbReference>
<evidence type="ECO:0000256" key="3">
    <source>
        <dbReference type="ARBA" id="ARBA00022777"/>
    </source>
</evidence>
<dbReference type="GO" id="GO:0046854">
    <property type="term" value="P:phosphatidylinositol phosphate biosynthetic process"/>
    <property type="evidence" value="ECO:0007669"/>
    <property type="project" value="TreeGrafter"/>
</dbReference>
<dbReference type="Pfam" id="PF03770">
    <property type="entry name" value="IPK"/>
    <property type="match status" value="1"/>
</dbReference>
<organism evidence="5 6">
    <name type="scientific">Hanseniaspora valbyensis NRRL Y-1626</name>
    <dbReference type="NCBI Taxonomy" id="766949"/>
    <lineage>
        <taxon>Eukaryota</taxon>
        <taxon>Fungi</taxon>
        <taxon>Dikarya</taxon>
        <taxon>Ascomycota</taxon>
        <taxon>Saccharomycotina</taxon>
        <taxon>Saccharomycetes</taxon>
        <taxon>Saccharomycodales</taxon>
        <taxon>Saccharomycodaceae</taxon>
        <taxon>Hanseniaspora</taxon>
    </lineage>
</organism>
<evidence type="ECO:0000256" key="4">
    <source>
        <dbReference type="RuleBase" id="RU363090"/>
    </source>
</evidence>
<accession>A0A1B7TIF9</accession>
<dbReference type="Proteomes" id="UP000092321">
    <property type="component" value="Unassembled WGS sequence"/>
</dbReference>
<name>A0A1B7TIF9_9ASCO</name>
<evidence type="ECO:0000313" key="6">
    <source>
        <dbReference type="Proteomes" id="UP000092321"/>
    </source>
</evidence>
<comment type="similarity">
    <text evidence="1 4">Belongs to the inositol phosphokinase (IPK) family.</text>
</comment>
<protein>
    <recommendedName>
        <fullName evidence="4">Kinase</fullName>
        <ecNumber evidence="4">2.7.-.-</ecNumber>
    </recommendedName>
</protein>
<keyword evidence="6" id="KW-1185">Reference proteome</keyword>
<dbReference type="GO" id="GO:0000824">
    <property type="term" value="F:inositol-1,4,5,6-tetrakisphosphate 3-kinase activity"/>
    <property type="evidence" value="ECO:0007669"/>
    <property type="project" value="TreeGrafter"/>
</dbReference>
<reference evidence="6" key="1">
    <citation type="journal article" date="2016" name="Proc. Natl. Acad. Sci. U.S.A.">
        <title>Comparative genomics of biotechnologically important yeasts.</title>
        <authorList>
            <person name="Riley R."/>
            <person name="Haridas S."/>
            <person name="Wolfe K.H."/>
            <person name="Lopes M.R."/>
            <person name="Hittinger C.T."/>
            <person name="Goeker M."/>
            <person name="Salamov A.A."/>
            <person name="Wisecaver J.H."/>
            <person name="Long T.M."/>
            <person name="Calvey C.H."/>
            <person name="Aerts A.L."/>
            <person name="Barry K.W."/>
            <person name="Choi C."/>
            <person name="Clum A."/>
            <person name="Coughlan A.Y."/>
            <person name="Deshpande S."/>
            <person name="Douglass A.P."/>
            <person name="Hanson S.J."/>
            <person name="Klenk H.-P."/>
            <person name="LaButti K.M."/>
            <person name="Lapidus A."/>
            <person name="Lindquist E.A."/>
            <person name="Lipzen A.M."/>
            <person name="Meier-Kolthoff J.P."/>
            <person name="Ohm R.A."/>
            <person name="Otillar R.P."/>
            <person name="Pangilinan J.L."/>
            <person name="Peng Y."/>
            <person name="Rokas A."/>
            <person name="Rosa C.A."/>
            <person name="Scheuner C."/>
            <person name="Sibirny A.A."/>
            <person name="Slot J.C."/>
            <person name="Stielow J.B."/>
            <person name="Sun H."/>
            <person name="Kurtzman C.P."/>
            <person name="Blackwell M."/>
            <person name="Grigoriev I.V."/>
            <person name="Jeffries T.W."/>
        </authorList>
    </citation>
    <scope>NUCLEOTIDE SEQUENCE [LARGE SCALE GENOMIC DNA]</scope>
    <source>
        <strain evidence="6">NRRL Y-1626</strain>
    </source>
</reference>
<dbReference type="GO" id="GO:0032958">
    <property type="term" value="P:inositol phosphate biosynthetic process"/>
    <property type="evidence" value="ECO:0007669"/>
    <property type="project" value="InterPro"/>
</dbReference>
<proteinExistence type="inferred from homology"/>
<dbReference type="InterPro" id="IPR005522">
    <property type="entry name" value="IPK"/>
</dbReference>
<dbReference type="GO" id="GO:0005737">
    <property type="term" value="C:cytoplasm"/>
    <property type="evidence" value="ECO:0007669"/>
    <property type="project" value="TreeGrafter"/>
</dbReference>
<comment type="caution">
    <text evidence="5">The sequence shown here is derived from an EMBL/GenBank/DDBJ whole genome shotgun (WGS) entry which is preliminary data.</text>
</comment>
<evidence type="ECO:0000256" key="2">
    <source>
        <dbReference type="ARBA" id="ARBA00022679"/>
    </source>
</evidence>
<keyword evidence="2 4" id="KW-0808">Transferase</keyword>
<keyword evidence="3 4" id="KW-0418">Kinase</keyword>
<dbReference type="GO" id="GO:0008440">
    <property type="term" value="F:inositol-1,4,5-trisphosphate 3-kinase activity"/>
    <property type="evidence" value="ECO:0007669"/>
    <property type="project" value="TreeGrafter"/>
</dbReference>
<dbReference type="InterPro" id="IPR038286">
    <property type="entry name" value="IPK_sf"/>
</dbReference>